<evidence type="ECO:0000313" key="2">
    <source>
        <dbReference type="EMBL" id="BCT92512.1"/>
    </source>
</evidence>
<name>A0ABN6FS48_9GAMM</name>
<protein>
    <recommendedName>
        <fullName evidence="1">PilZ domain-containing protein</fullName>
    </recommendedName>
</protein>
<dbReference type="EMBL" id="AP024545">
    <property type="protein sequence ID" value="BCT92512.1"/>
    <property type="molecule type" value="Genomic_DNA"/>
</dbReference>
<dbReference type="Proteomes" id="UP000681317">
    <property type="component" value="Chromosome"/>
</dbReference>
<feature type="domain" description="PilZ" evidence="1">
    <location>
        <begin position="11"/>
        <end position="104"/>
    </location>
</feature>
<dbReference type="SUPFAM" id="SSF141371">
    <property type="entry name" value="PilZ domain-like"/>
    <property type="match status" value="1"/>
</dbReference>
<organism evidence="2 3">
    <name type="scientific">Noviluteimonas caseinilytica</name>
    <dbReference type="NCBI Taxonomy" id="2675101"/>
    <lineage>
        <taxon>Bacteria</taxon>
        <taxon>Pseudomonadati</taxon>
        <taxon>Pseudomonadota</taxon>
        <taxon>Gammaproteobacteria</taxon>
        <taxon>Lysobacterales</taxon>
        <taxon>Lysobacteraceae</taxon>
        <taxon>Noviluteimonas</taxon>
    </lineage>
</organism>
<dbReference type="RefSeq" id="WP_213437356.1">
    <property type="nucleotide sequence ID" value="NZ_AP024545.1"/>
</dbReference>
<dbReference type="Pfam" id="PF07238">
    <property type="entry name" value="PilZ"/>
    <property type="match status" value="1"/>
</dbReference>
<keyword evidence="3" id="KW-1185">Reference proteome</keyword>
<accession>A0ABN6FS48</accession>
<dbReference type="Gene3D" id="2.40.10.220">
    <property type="entry name" value="predicted glycosyltransferase like domains"/>
    <property type="match status" value="1"/>
</dbReference>
<sequence length="111" mass="12619">MADDHEHEHEERRQFPRQQVVRAIMVRPNGHRHDAQVLDLSLGGARVSLPQHWAPVNGAALRLYFENGDQHESITLRGHVTRVGLDDMGVEFDASQEAHIRELFASLGPRQ</sequence>
<dbReference type="InterPro" id="IPR009875">
    <property type="entry name" value="PilZ_domain"/>
</dbReference>
<gene>
    <name evidence="2" type="ORF">LYSCAS_15360</name>
</gene>
<proteinExistence type="predicted"/>
<reference evidence="2 3" key="1">
    <citation type="submission" date="2021-03" db="EMBL/GenBank/DDBJ databases">
        <title>Complete Genome Sequences of Two Lysobacter Strains Isolated from Sea Water (Lysobacter caseinilyticus) and Soil (Lysobacter helvus) in South Korea.</title>
        <authorList>
            <person name="Watanabe Y."/>
            <person name="Arakawa K."/>
        </authorList>
    </citation>
    <scope>NUCLEOTIDE SEQUENCE [LARGE SCALE GENOMIC DNA]</scope>
    <source>
        <strain evidence="2 3">KVB24</strain>
    </source>
</reference>
<evidence type="ECO:0000313" key="3">
    <source>
        <dbReference type="Proteomes" id="UP000681317"/>
    </source>
</evidence>
<evidence type="ECO:0000259" key="1">
    <source>
        <dbReference type="Pfam" id="PF07238"/>
    </source>
</evidence>